<proteinExistence type="predicted"/>
<sequence>MPSDAETAAALRAIICSDFGPGIAVTTLRFCSTPVVNVLISPVYFGREKIST</sequence>
<evidence type="ECO:0000313" key="1">
    <source>
        <dbReference type="EMBL" id="CAB4630287.1"/>
    </source>
</evidence>
<dbReference type="EMBL" id="CAEZVI010000072">
    <property type="protein sequence ID" value="CAB4630287.1"/>
    <property type="molecule type" value="Genomic_DNA"/>
</dbReference>
<accession>A0A6J6IZT4</accession>
<reference evidence="1" key="1">
    <citation type="submission" date="2020-05" db="EMBL/GenBank/DDBJ databases">
        <authorList>
            <person name="Chiriac C."/>
            <person name="Salcher M."/>
            <person name="Ghai R."/>
            <person name="Kavagutti S V."/>
        </authorList>
    </citation>
    <scope>NUCLEOTIDE SEQUENCE</scope>
</reference>
<protein>
    <submittedName>
        <fullName evidence="1">Unannotated protein</fullName>
    </submittedName>
</protein>
<organism evidence="1">
    <name type="scientific">freshwater metagenome</name>
    <dbReference type="NCBI Taxonomy" id="449393"/>
    <lineage>
        <taxon>unclassified sequences</taxon>
        <taxon>metagenomes</taxon>
        <taxon>ecological metagenomes</taxon>
    </lineage>
</organism>
<name>A0A6J6IZT4_9ZZZZ</name>
<dbReference type="AlphaFoldDB" id="A0A6J6IZT4"/>
<gene>
    <name evidence="1" type="ORF">UFOPK1981_00652</name>
</gene>